<evidence type="ECO:0000313" key="1">
    <source>
        <dbReference type="EMBL" id="EMG97061.1"/>
    </source>
</evidence>
<reference evidence="1 2" key="1">
    <citation type="submission" date="2012-11" db="EMBL/GenBank/DDBJ databases">
        <authorList>
            <person name="Weinstock G."/>
            <person name="Sodergren E."/>
            <person name="Lobos E.A."/>
            <person name="Fulton L."/>
            <person name="Fulton R."/>
            <person name="Courtney L."/>
            <person name="Fronick C."/>
            <person name="O'Laughlin M."/>
            <person name="Godfrey J."/>
            <person name="Wilson R.M."/>
            <person name="Miner T."/>
            <person name="Farmer C."/>
            <person name="Delehaunty K."/>
            <person name="Cordes M."/>
            <person name="Minx P."/>
            <person name="Tomlinson C."/>
            <person name="Chen J."/>
            <person name="Wollam A."/>
            <person name="Pepin K.H."/>
            <person name="Bhonagiri V."/>
            <person name="Zhang X."/>
            <person name="Suruliraj S."/>
            <person name="Antonio M."/>
            <person name="Secka O."/>
            <person name="Thomas J."/>
            <person name="Warren W."/>
            <person name="Mitreva M."/>
            <person name="Mardis E.R."/>
            <person name="Wilson R.K."/>
        </authorList>
    </citation>
    <scope>NUCLEOTIDE SEQUENCE [LARGE SCALE GENOMIC DNA]</scope>
    <source>
        <strain evidence="1 2">GAM120Ai</strain>
    </source>
</reference>
<evidence type="ECO:0000313" key="2">
    <source>
        <dbReference type="Proteomes" id="UP000012012"/>
    </source>
</evidence>
<dbReference type="AlphaFoldDB" id="A0AAV3IGE6"/>
<dbReference type="EMBL" id="APDF01000009">
    <property type="protein sequence ID" value="EMG97061.1"/>
    <property type="molecule type" value="Genomic_DNA"/>
</dbReference>
<accession>A0AAV3IGE6</accession>
<organism evidence="1 2">
    <name type="scientific">Helicobacter pylori GAM120Ai</name>
    <dbReference type="NCBI Taxonomy" id="1159029"/>
    <lineage>
        <taxon>Bacteria</taxon>
        <taxon>Pseudomonadati</taxon>
        <taxon>Campylobacterota</taxon>
        <taxon>Epsilonproteobacteria</taxon>
        <taxon>Campylobacterales</taxon>
        <taxon>Helicobacteraceae</taxon>
        <taxon>Helicobacter</taxon>
    </lineage>
</organism>
<comment type="caution">
    <text evidence="1">The sequence shown here is derived from an EMBL/GenBank/DDBJ whole genome shotgun (WGS) entry which is preliminary data.</text>
</comment>
<gene>
    <name evidence="1" type="ORF">HMPREF1401_00234</name>
</gene>
<name>A0AAV3IGE6_HELPX</name>
<dbReference type="Proteomes" id="UP000012012">
    <property type="component" value="Unassembled WGS sequence"/>
</dbReference>
<proteinExistence type="predicted"/>
<sequence length="42" mass="4917">MFNSSFLFIGIFVNSLCLILKRFKEDYKIAFISFCLKALECC</sequence>
<protein>
    <submittedName>
        <fullName evidence="1">Uncharacterized protein</fullName>
    </submittedName>
</protein>